<sequence>MDTCPSESLKIKTLYTSFFVISASLSKLSPISLSLTATPVICELPSLAIPLTTVRSLPHSTNHGLGSPRKHAIPHPVVLHPVAAEVVRLAVPVHRDHLSNKIWFPHMFPLPLPLHMFPLLRRIRGSCQFNNWFNNQQEFTWESSLTETVRRKFNEKTMDSYTKQINAWKTLWQKNKRPQYINGTVWEQLIVHWEKDGTAVTSQTPGTGRAIVAGKIEANDGNPVDRLQLIKEAHTNKKTGQIQDAVIRSVDLVETQKEALLSSQHLSDDDDSTGASTNMFRLQINEMVEKAVPKRKGGRLVGFARRASSYPASSLQVVYTDPMILEQLQNKDERIVALEEQNATILSENATILAQLESQKKTNAGILERLDRLLPSGS</sequence>
<organism evidence="1 2">
    <name type="scientific">Brassica oleracea var. oleracea</name>
    <dbReference type="NCBI Taxonomy" id="109376"/>
    <lineage>
        <taxon>Eukaryota</taxon>
        <taxon>Viridiplantae</taxon>
        <taxon>Streptophyta</taxon>
        <taxon>Embryophyta</taxon>
        <taxon>Tracheophyta</taxon>
        <taxon>Spermatophyta</taxon>
        <taxon>Magnoliopsida</taxon>
        <taxon>eudicotyledons</taxon>
        <taxon>Gunneridae</taxon>
        <taxon>Pentapetalae</taxon>
        <taxon>rosids</taxon>
        <taxon>malvids</taxon>
        <taxon>Brassicales</taxon>
        <taxon>Brassicaceae</taxon>
        <taxon>Brassiceae</taxon>
        <taxon>Brassica</taxon>
    </lineage>
</organism>
<dbReference type="EnsemblPlants" id="Bo1g124950.1">
    <property type="protein sequence ID" value="Bo1g124950.1"/>
    <property type="gene ID" value="Bo1g124950"/>
</dbReference>
<evidence type="ECO:0000313" key="1">
    <source>
        <dbReference type="EnsemblPlants" id="Bo1g124950.1"/>
    </source>
</evidence>
<dbReference type="Proteomes" id="UP000032141">
    <property type="component" value="Chromosome C1"/>
</dbReference>
<name>A0A0D3AD98_BRAOL</name>
<protein>
    <submittedName>
        <fullName evidence="1">Uncharacterized protein</fullName>
    </submittedName>
</protein>
<dbReference type="AlphaFoldDB" id="A0A0D3AD98"/>
<dbReference type="Gramene" id="Bo1g124950.1">
    <property type="protein sequence ID" value="Bo1g124950.1"/>
    <property type="gene ID" value="Bo1g124950"/>
</dbReference>
<accession>A0A0D3AD98</accession>
<reference evidence="1 2" key="1">
    <citation type="journal article" date="2014" name="Genome Biol.">
        <title>Transcriptome and methylome profiling reveals relics of genome dominance in the mesopolyploid Brassica oleracea.</title>
        <authorList>
            <person name="Parkin I.A."/>
            <person name="Koh C."/>
            <person name="Tang H."/>
            <person name="Robinson S.J."/>
            <person name="Kagale S."/>
            <person name="Clarke W.E."/>
            <person name="Town C.D."/>
            <person name="Nixon J."/>
            <person name="Krishnakumar V."/>
            <person name="Bidwell S.L."/>
            <person name="Denoeud F."/>
            <person name="Belcram H."/>
            <person name="Links M.G."/>
            <person name="Just J."/>
            <person name="Clarke C."/>
            <person name="Bender T."/>
            <person name="Huebert T."/>
            <person name="Mason A.S."/>
            <person name="Pires J.C."/>
            <person name="Barker G."/>
            <person name="Moore J."/>
            <person name="Walley P.G."/>
            <person name="Manoli S."/>
            <person name="Batley J."/>
            <person name="Edwards D."/>
            <person name="Nelson M.N."/>
            <person name="Wang X."/>
            <person name="Paterson A.H."/>
            <person name="King G."/>
            <person name="Bancroft I."/>
            <person name="Chalhoub B."/>
            <person name="Sharpe A.G."/>
        </authorList>
    </citation>
    <scope>NUCLEOTIDE SEQUENCE</scope>
    <source>
        <strain evidence="1 2">cv. TO1000</strain>
    </source>
</reference>
<dbReference type="HOGENOM" id="CLU_732267_0_0_1"/>
<keyword evidence="2" id="KW-1185">Reference proteome</keyword>
<evidence type="ECO:0000313" key="2">
    <source>
        <dbReference type="Proteomes" id="UP000032141"/>
    </source>
</evidence>
<reference evidence="1" key="2">
    <citation type="submission" date="2015-03" db="UniProtKB">
        <authorList>
            <consortium name="EnsemblPlants"/>
        </authorList>
    </citation>
    <scope>IDENTIFICATION</scope>
</reference>
<proteinExistence type="predicted"/>